<gene>
    <name evidence="8" type="ordered locus">SpiGrapes_2923</name>
</gene>
<dbReference type="KEGG" id="sgp:SpiGrapes_2923"/>
<dbReference type="Gene3D" id="3.40.640.10">
    <property type="entry name" value="Type I PLP-dependent aspartate aminotransferase-like (Major domain)"/>
    <property type="match status" value="1"/>
</dbReference>
<dbReference type="InterPro" id="IPR004838">
    <property type="entry name" value="NHTrfase_class1_PyrdxlP-BS"/>
</dbReference>
<reference evidence="8 9" key="1">
    <citation type="submission" date="2011-11" db="EMBL/GenBank/DDBJ databases">
        <title>Complete sequence of Spirochaeta sp. grapes.</title>
        <authorList>
            <consortium name="US DOE Joint Genome Institute"/>
            <person name="Lucas S."/>
            <person name="Han J."/>
            <person name="Lapidus A."/>
            <person name="Cheng J.-F."/>
            <person name="Goodwin L."/>
            <person name="Pitluck S."/>
            <person name="Peters L."/>
            <person name="Ovchinnikova G."/>
            <person name="Munk A.C."/>
            <person name="Detter J.C."/>
            <person name="Han C."/>
            <person name="Tapia R."/>
            <person name="Land M."/>
            <person name="Hauser L."/>
            <person name="Kyrpides N."/>
            <person name="Ivanova N."/>
            <person name="Pagani I."/>
            <person name="Ritalahtilisa K."/>
            <person name="Loeffler F."/>
            <person name="Woyke T."/>
        </authorList>
    </citation>
    <scope>NUCLEOTIDE SEQUENCE [LARGE SCALE GENOMIC DNA]</scope>
    <source>
        <strain evidence="9">ATCC BAA-1885 / DSM 22778 / Grapes</strain>
    </source>
</reference>
<dbReference type="InterPro" id="IPR015422">
    <property type="entry name" value="PyrdxlP-dep_Trfase_small"/>
</dbReference>
<name>G8QX88_SPHPG</name>
<keyword evidence="4 6" id="KW-0808">Transferase</keyword>
<dbReference type="PANTHER" id="PTHR46383:SF2">
    <property type="entry name" value="AMINOTRANSFERASE"/>
    <property type="match status" value="1"/>
</dbReference>
<dbReference type="InterPro" id="IPR004839">
    <property type="entry name" value="Aminotransferase_I/II_large"/>
</dbReference>
<dbReference type="Pfam" id="PF00155">
    <property type="entry name" value="Aminotran_1_2"/>
    <property type="match status" value="1"/>
</dbReference>
<evidence type="ECO:0000259" key="7">
    <source>
        <dbReference type="Pfam" id="PF00155"/>
    </source>
</evidence>
<evidence type="ECO:0000256" key="3">
    <source>
        <dbReference type="ARBA" id="ARBA00022576"/>
    </source>
</evidence>
<sequence>MRMSNRISGFQCSPIRRLSPFAREAVQRGIRVYPLNIGQPDIKTPSQVIDAVHNYDEPIIAYGNSEGRQELRDALPAYYKKYGLDVKSEDILITTGGSEALQFAFMTLCDPYDEIIIPEPYYTNVSSFANIAMVSLVPVTSKLEDGFALPDISEFEKKITRKTGAILLCSPNNPTGYIYSAEELTQLLKLVKKHDIFLIVDEVYREFCYDGKSFSSVLAFPEYADRVICVDSFSKRYSMCGARVGALISKNKNVLESALKLAQARLCPPDIEQVAARAALDTDDSYLVEVKAEYEKRRDFIVEGLQQIDGVKCSCPKGAFYLVAELPVDDAERFAVFMLKDFNLDGETVMVAPCEDFYVTKGIGRRQVRIAYVLNTHDLARAVRCIDAGLQAYRRDVLKETI</sequence>
<dbReference type="CDD" id="cd00609">
    <property type="entry name" value="AAT_like"/>
    <property type="match status" value="1"/>
</dbReference>
<keyword evidence="3 6" id="KW-0032">Aminotransferase</keyword>
<proteinExistence type="inferred from homology"/>
<dbReference type="Proteomes" id="UP000005632">
    <property type="component" value="Chromosome"/>
</dbReference>
<evidence type="ECO:0000256" key="2">
    <source>
        <dbReference type="ARBA" id="ARBA00007441"/>
    </source>
</evidence>
<dbReference type="GO" id="GO:0008483">
    <property type="term" value="F:transaminase activity"/>
    <property type="evidence" value="ECO:0007669"/>
    <property type="project" value="UniProtKB-KW"/>
</dbReference>
<protein>
    <recommendedName>
        <fullName evidence="6">Aminotransferase</fullName>
        <ecNumber evidence="6">2.6.1.-</ecNumber>
    </recommendedName>
</protein>
<dbReference type="HOGENOM" id="CLU_017584_4_3_12"/>
<evidence type="ECO:0000256" key="4">
    <source>
        <dbReference type="ARBA" id="ARBA00022679"/>
    </source>
</evidence>
<dbReference type="GO" id="GO:0030170">
    <property type="term" value="F:pyridoxal phosphate binding"/>
    <property type="evidence" value="ECO:0007669"/>
    <property type="project" value="InterPro"/>
</dbReference>
<keyword evidence="5" id="KW-0663">Pyridoxal phosphate</keyword>
<dbReference type="InterPro" id="IPR050596">
    <property type="entry name" value="AspAT/PAT-like"/>
</dbReference>
<evidence type="ECO:0000256" key="1">
    <source>
        <dbReference type="ARBA" id="ARBA00001933"/>
    </source>
</evidence>
<evidence type="ECO:0000256" key="6">
    <source>
        <dbReference type="RuleBase" id="RU000481"/>
    </source>
</evidence>
<dbReference type="OrthoDB" id="367386at2"/>
<dbReference type="InterPro" id="IPR015421">
    <property type="entry name" value="PyrdxlP-dep_Trfase_major"/>
</dbReference>
<dbReference type="eggNOG" id="COG0436">
    <property type="taxonomic scope" value="Bacteria"/>
</dbReference>
<dbReference type="EC" id="2.6.1.-" evidence="6"/>
<dbReference type="PROSITE" id="PS00105">
    <property type="entry name" value="AA_TRANSFER_CLASS_1"/>
    <property type="match status" value="1"/>
</dbReference>
<dbReference type="RefSeq" id="WP_014271512.1">
    <property type="nucleotide sequence ID" value="NC_016633.1"/>
</dbReference>
<dbReference type="NCBIfam" id="NF005744">
    <property type="entry name" value="PRK07568.1"/>
    <property type="match status" value="1"/>
</dbReference>
<dbReference type="GO" id="GO:0006520">
    <property type="term" value="P:amino acid metabolic process"/>
    <property type="evidence" value="ECO:0007669"/>
    <property type="project" value="InterPro"/>
</dbReference>
<dbReference type="EMBL" id="CP003155">
    <property type="protein sequence ID" value="AEV30673.1"/>
    <property type="molecule type" value="Genomic_DNA"/>
</dbReference>
<comment type="cofactor">
    <cofactor evidence="1 6">
        <name>pyridoxal 5'-phosphate</name>
        <dbReference type="ChEBI" id="CHEBI:597326"/>
    </cofactor>
</comment>
<dbReference type="SUPFAM" id="SSF53383">
    <property type="entry name" value="PLP-dependent transferases"/>
    <property type="match status" value="1"/>
</dbReference>
<dbReference type="AlphaFoldDB" id="G8QX88"/>
<dbReference type="InterPro" id="IPR015424">
    <property type="entry name" value="PyrdxlP-dep_Trfase"/>
</dbReference>
<comment type="similarity">
    <text evidence="2 6">Belongs to the class-I pyridoxal-phosphate-dependent aminotransferase family.</text>
</comment>
<dbReference type="PANTHER" id="PTHR46383">
    <property type="entry name" value="ASPARTATE AMINOTRANSFERASE"/>
    <property type="match status" value="1"/>
</dbReference>
<keyword evidence="9" id="KW-1185">Reference proteome</keyword>
<evidence type="ECO:0000313" key="9">
    <source>
        <dbReference type="Proteomes" id="UP000005632"/>
    </source>
</evidence>
<accession>G8QX88</accession>
<organism evidence="8 9">
    <name type="scientific">Sphaerochaeta pleomorpha (strain ATCC BAA-1885 / DSM 22778 / Grapes)</name>
    <dbReference type="NCBI Taxonomy" id="158190"/>
    <lineage>
        <taxon>Bacteria</taxon>
        <taxon>Pseudomonadati</taxon>
        <taxon>Spirochaetota</taxon>
        <taxon>Spirochaetia</taxon>
        <taxon>Spirochaetales</taxon>
        <taxon>Sphaerochaetaceae</taxon>
        <taxon>Sphaerochaeta</taxon>
    </lineage>
</organism>
<evidence type="ECO:0000256" key="5">
    <source>
        <dbReference type="ARBA" id="ARBA00022898"/>
    </source>
</evidence>
<dbReference type="Gene3D" id="3.90.1150.10">
    <property type="entry name" value="Aspartate Aminotransferase, domain 1"/>
    <property type="match status" value="1"/>
</dbReference>
<evidence type="ECO:0000313" key="8">
    <source>
        <dbReference type="EMBL" id="AEV30673.1"/>
    </source>
</evidence>
<feature type="domain" description="Aminotransferase class I/classII large" evidence="7">
    <location>
        <begin position="33"/>
        <end position="384"/>
    </location>
</feature>
<dbReference type="STRING" id="158190.SpiGrapes_2923"/>